<dbReference type="EMBL" id="KN714676">
    <property type="protein sequence ID" value="KUI54779.1"/>
    <property type="molecule type" value="Genomic_DNA"/>
</dbReference>
<dbReference type="Proteomes" id="UP000078576">
    <property type="component" value="Unassembled WGS sequence"/>
</dbReference>
<dbReference type="AlphaFoldDB" id="A0A194UT31"/>
<evidence type="ECO:0000313" key="1">
    <source>
        <dbReference type="EMBL" id="KUI54779.1"/>
    </source>
</evidence>
<reference evidence="2" key="1">
    <citation type="submission" date="2014-12" db="EMBL/GenBank/DDBJ databases">
        <title>Genome Sequence of Valsa Canker Pathogens Uncovers a Specific Adaption of Colonization on Woody Bark.</title>
        <authorList>
            <person name="Yin Z."/>
            <person name="Liu H."/>
            <person name="Gao X."/>
            <person name="Li Z."/>
            <person name="Song N."/>
            <person name="Ke X."/>
            <person name="Dai Q."/>
            <person name="Wu Y."/>
            <person name="Sun Y."/>
            <person name="Xu J.-R."/>
            <person name="Kang Z.K."/>
            <person name="Wang L."/>
            <person name="Huang L."/>
        </authorList>
    </citation>
    <scope>NUCLEOTIDE SEQUENCE [LARGE SCALE GENOMIC DNA]</scope>
    <source>
        <strain evidence="2">SXYL134</strain>
    </source>
</reference>
<evidence type="ECO:0000313" key="2">
    <source>
        <dbReference type="Proteomes" id="UP000078576"/>
    </source>
</evidence>
<protein>
    <submittedName>
        <fullName evidence="1">Uncharacterized protein</fullName>
    </submittedName>
</protein>
<proteinExistence type="predicted"/>
<accession>A0A194UT31</accession>
<gene>
    <name evidence="1" type="ORF">VP1G_10631</name>
</gene>
<sequence>MPEKSVKAIPKSRSNWSFLTHVNWSGVETLEDMAEGSRARFALRKVKKAVEMVRLVDLDEVRRAELEGKM</sequence>
<keyword evidence="2" id="KW-1185">Reference proteome</keyword>
<organism evidence="1 2">
    <name type="scientific">Cytospora mali</name>
    <name type="common">Apple Valsa canker fungus</name>
    <name type="synonym">Valsa mali</name>
    <dbReference type="NCBI Taxonomy" id="578113"/>
    <lineage>
        <taxon>Eukaryota</taxon>
        <taxon>Fungi</taxon>
        <taxon>Dikarya</taxon>
        <taxon>Ascomycota</taxon>
        <taxon>Pezizomycotina</taxon>
        <taxon>Sordariomycetes</taxon>
        <taxon>Sordariomycetidae</taxon>
        <taxon>Diaporthales</taxon>
        <taxon>Cytosporaceae</taxon>
        <taxon>Cytospora</taxon>
    </lineage>
</organism>
<name>A0A194UT31_CYTMA</name>